<dbReference type="GO" id="GO:0042147">
    <property type="term" value="P:retrograde transport, endosome to Golgi"/>
    <property type="evidence" value="ECO:0007669"/>
    <property type="project" value="InterPro"/>
</dbReference>
<gene>
    <name evidence="10" type="ORF">BB558_001932</name>
</gene>
<dbReference type="Proteomes" id="UP000245591">
    <property type="component" value="Unassembled WGS sequence"/>
</dbReference>
<evidence type="ECO:0000256" key="1">
    <source>
        <dbReference type="ARBA" id="ARBA00004150"/>
    </source>
</evidence>
<feature type="domain" description="Vps53 C-terminal" evidence="9">
    <location>
        <begin position="832"/>
        <end position="925"/>
    </location>
</feature>
<feature type="compositionally biased region" description="Polar residues" evidence="7">
    <location>
        <begin position="1058"/>
        <end position="1077"/>
    </location>
</feature>
<reference evidence="10 11" key="1">
    <citation type="journal article" date="2018" name="MBio">
        <title>Comparative Genomics Reveals the Core Gene Toolbox for the Fungus-Insect Symbiosis.</title>
        <authorList>
            <person name="Wang Y."/>
            <person name="Stata M."/>
            <person name="Wang W."/>
            <person name="Stajich J.E."/>
            <person name="White M.M."/>
            <person name="Moncalvo J.M."/>
        </authorList>
    </citation>
    <scope>NUCLEOTIDE SEQUENCE [LARGE SCALE GENOMIC DNA]</scope>
    <source>
        <strain evidence="10 11">AUS-126-30</strain>
    </source>
</reference>
<dbReference type="GO" id="GO:0000938">
    <property type="term" value="C:GARP complex"/>
    <property type="evidence" value="ECO:0007669"/>
    <property type="project" value="InterPro"/>
</dbReference>
<dbReference type="InterPro" id="IPR031745">
    <property type="entry name" value="Vps53_C"/>
</dbReference>
<name>A0A2U1JA14_SMIAN</name>
<evidence type="ECO:0000259" key="9">
    <source>
        <dbReference type="Pfam" id="PF16854"/>
    </source>
</evidence>
<evidence type="ECO:0000256" key="6">
    <source>
        <dbReference type="ARBA" id="ARBA00023136"/>
    </source>
</evidence>
<accession>A0A2U1JA14</accession>
<dbReference type="PANTHER" id="PTHR12820:SF0">
    <property type="entry name" value="VACUOLAR PROTEIN SORTING-ASSOCIATED PROTEIN 53 HOMOLOG"/>
    <property type="match status" value="1"/>
</dbReference>
<evidence type="ECO:0000256" key="4">
    <source>
        <dbReference type="ARBA" id="ARBA00022753"/>
    </source>
</evidence>
<evidence type="ECO:0000313" key="10">
    <source>
        <dbReference type="EMBL" id="PWA01941.1"/>
    </source>
</evidence>
<dbReference type="GO" id="GO:0010008">
    <property type="term" value="C:endosome membrane"/>
    <property type="evidence" value="ECO:0007669"/>
    <property type="project" value="UniProtKB-SubCell"/>
</dbReference>
<dbReference type="InterPro" id="IPR038260">
    <property type="entry name" value="Vps53_C_sf"/>
</dbReference>
<dbReference type="EMBL" id="MBFU01000119">
    <property type="protein sequence ID" value="PWA01941.1"/>
    <property type="molecule type" value="Genomic_DNA"/>
</dbReference>
<evidence type="ECO:0000313" key="11">
    <source>
        <dbReference type="Proteomes" id="UP000245591"/>
    </source>
</evidence>
<sequence>MNPAKRKQLKKKLAKINRKIKKQKAALRKIKKTAKLTKPIKVQAKSIKRQVKKIKKKIASIKSQIRDRTDLSPKRKKMLSSELRNLNYYLTIKVTTLVTITRIIRRPVSFDRRLSPSLGFIHVPSSINCDKLPSSVRNALDSNARSVDTNIKKSLKSLDSISKELSLKKSKDERMKLIGKYLKISSSLRALIERRLSTHCFTTSSEYSKALMNISLLQEKKESRLSEIPLKLRLSKCKFTKSISKLSYKAIIDKILNIDKALVIMYKNLRGVGRAVSEKKRSKTGSIMGHHLDILEDSNKAVEENKPTEIYDRILSIKQKAVGTETIVQGITKDIKDLDLGKKNLTTTITVFRKLQMLVGGINQLQQEMAKKNYYEASALFEASIQLIDSFQGYYRIPEFVKLKDQIERIKRDAEIQVVKEFELGINQQGAVVGHSKDLKDACLVADSLGCKNKIIEYYIETQLRSYKDIFQLNDDVSELENVSRRYAWLRRILRNYTEVHESLFPEKWEIGLNLCFRFCSLTNEMLHEQLKNSHNVDVKAMMDSLSATIAFEGQLDKRFDIEEKINIRTGSSIYVNSVGIECKSFKHTISSTFEPFLLITEIIDKFKIIPITGESTSSNDLMVLSSSTDLLYHYRESLGKCVILSTKKTMYSLSKVFDEKMARYSHVVLSAKVPRHVGTKRLGFSDIKTACLIANTAEFCANSIYQLEEKMVEKIDSEYKSRITFDTAQSALMSSINSAIGCLVETLISLCEPGFSQMSRIVWSNLSTVGDQSEYVFLISSALDESITETKTQLTNPRNFKLYCDRLVHEFVGRYISTIQGLKLVSELGAEQLLLDFQSIKQALLSIPLLNQSEVDGKDDEKLSKKAAASYIELTNKKLNSAEHLLKALLAPANVPEVLVGQFLLLFPSGPVNVLKQVLELKGVRGSALQQTYFEILKDNMVFPTNQKDENFDENRTGSESIDIFGTELDGSIASEQTFRNEYTSPGTAPKENYTTAASNPSTWFGFTGRLSTALKNQMNSPELDKDKRQSPHTDTRQSPRIGSLKDKESNYDSLGKTANSSFRGKVSTDSVNMNSGVIEGDEQGLAERQENPMYRGSSEYDVRRSGDVTTIKAMKRIQEIRARREVAFYKQRMAGKKDIEKAQNLVLIEKNVHIISTPTIRKQETEKQTVSTKNMEID</sequence>
<dbReference type="Pfam" id="PF04100">
    <property type="entry name" value="Vps53_N"/>
    <property type="match status" value="1"/>
</dbReference>
<evidence type="ECO:0000256" key="3">
    <source>
        <dbReference type="ARBA" id="ARBA00008628"/>
    </source>
</evidence>
<evidence type="ECO:0000256" key="5">
    <source>
        <dbReference type="ARBA" id="ARBA00023034"/>
    </source>
</evidence>
<evidence type="ECO:0000256" key="7">
    <source>
        <dbReference type="SAM" id="MobiDB-lite"/>
    </source>
</evidence>
<dbReference type="PANTHER" id="PTHR12820">
    <property type="entry name" value="VACUOLAR SORTING PROTEIN 53"/>
    <property type="match status" value="1"/>
</dbReference>
<dbReference type="InterPro" id="IPR039766">
    <property type="entry name" value="Vps53"/>
</dbReference>
<comment type="caution">
    <text evidence="10">The sequence shown here is derived from an EMBL/GenBank/DDBJ whole genome shotgun (WGS) entry which is preliminary data.</text>
</comment>
<feature type="compositionally biased region" description="Basic and acidic residues" evidence="7">
    <location>
        <begin position="1024"/>
        <end position="1052"/>
    </location>
</feature>
<protein>
    <submittedName>
        <fullName evidence="10">Uncharacterized protein</fullName>
    </submittedName>
</protein>
<evidence type="ECO:0000256" key="2">
    <source>
        <dbReference type="ARBA" id="ARBA00004481"/>
    </source>
</evidence>
<evidence type="ECO:0000259" key="8">
    <source>
        <dbReference type="Pfam" id="PF04100"/>
    </source>
</evidence>
<comment type="subcellular location">
    <subcellularLocation>
        <location evidence="2">Endosome membrane</location>
        <topology evidence="2">Peripheral membrane protein</topology>
    </subcellularLocation>
    <subcellularLocation>
        <location evidence="1">Golgi apparatus</location>
        <location evidence="1">trans-Golgi network membrane</location>
        <topology evidence="1">Peripheral membrane protein</topology>
    </subcellularLocation>
</comment>
<comment type="similarity">
    <text evidence="3">Belongs to the VPS53 family.</text>
</comment>
<feature type="region of interest" description="Disordered" evidence="7">
    <location>
        <begin position="1"/>
        <end position="21"/>
    </location>
</feature>
<dbReference type="AlphaFoldDB" id="A0A2U1JA14"/>
<proteinExistence type="inferred from homology"/>
<feature type="region of interest" description="Disordered" evidence="7">
    <location>
        <begin position="1020"/>
        <end position="1103"/>
    </location>
</feature>
<dbReference type="Pfam" id="PF16854">
    <property type="entry name" value="VPS53_C"/>
    <property type="match status" value="1"/>
</dbReference>
<dbReference type="Gene3D" id="1.10.357.110">
    <property type="entry name" value="Vacuolar protein sorting-associated protein 53, C-terminus"/>
    <property type="match status" value="1"/>
</dbReference>
<keyword evidence="4" id="KW-0967">Endosome</keyword>
<organism evidence="10 11">
    <name type="scientific">Smittium angustum</name>
    <dbReference type="NCBI Taxonomy" id="133377"/>
    <lineage>
        <taxon>Eukaryota</taxon>
        <taxon>Fungi</taxon>
        <taxon>Fungi incertae sedis</taxon>
        <taxon>Zoopagomycota</taxon>
        <taxon>Kickxellomycotina</taxon>
        <taxon>Harpellomycetes</taxon>
        <taxon>Harpellales</taxon>
        <taxon>Legeriomycetaceae</taxon>
        <taxon>Smittium</taxon>
    </lineage>
</organism>
<dbReference type="GO" id="GO:0005829">
    <property type="term" value="C:cytosol"/>
    <property type="evidence" value="ECO:0007669"/>
    <property type="project" value="GOC"/>
</dbReference>
<keyword evidence="5" id="KW-0333">Golgi apparatus</keyword>
<feature type="domain" description="Vps53 N-terminal" evidence="8">
    <location>
        <begin position="293"/>
        <end position="599"/>
    </location>
</feature>
<keyword evidence="6" id="KW-0472">Membrane</keyword>
<dbReference type="InterPro" id="IPR007234">
    <property type="entry name" value="Vps53_N"/>
</dbReference>
<keyword evidence="11" id="KW-1185">Reference proteome</keyword>